<sequence>MTQMTDSLIVVPMLRDRFPDLLDNYGYLFRAGDRVMCIDAARAAPLHAAAQARGWMITDILLTHHHPDHVDGVADLVALTGAKVWGHSADAHRLPYLDHGISAGQTIDIGGATARVWDVSGHTIGHIAYIFDGIAFTGDSLMAAGCGRLFEGTAEQMHESLSQFADLPDDTLIASGHEYTQTNLAFALSLEPDHPALISRKTEVDALRSEGQPSVPSTLGTERRTNPFLRVHDSALKDATGTTGQSDALTFAAVRRAKDAF</sequence>
<dbReference type="PIRSF" id="PIRSF005457">
    <property type="entry name" value="Glx"/>
    <property type="match status" value="1"/>
</dbReference>
<dbReference type="GO" id="GO:0019243">
    <property type="term" value="P:methylglyoxal catabolic process to D-lactate via S-lactoyl-glutathione"/>
    <property type="evidence" value="ECO:0007669"/>
    <property type="project" value="UniProtKB-UniRule"/>
</dbReference>
<dbReference type="InterPro" id="IPR017782">
    <property type="entry name" value="Hydroxyacylglutathione_Hdrlase"/>
</dbReference>
<comment type="pathway">
    <text evidence="2 7">Secondary metabolite metabolism; methylglyoxal degradation; (R)-lactate from methylglyoxal: step 2/2.</text>
</comment>
<gene>
    <name evidence="7 9" type="primary">gloB</name>
    <name evidence="9" type="ORF">JDO7802_00190</name>
</gene>
<dbReference type="SMART" id="SM00849">
    <property type="entry name" value="Lactamase_B"/>
    <property type="match status" value="1"/>
</dbReference>
<dbReference type="NCBIfam" id="TIGR03413">
    <property type="entry name" value="GSH_gloB"/>
    <property type="match status" value="1"/>
</dbReference>
<dbReference type="HAMAP" id="MF_01374">
    <property type="entry name" value="Glyoxalase_2"/>
    <property type="match status" value="1"/>
</dbReference>
<evidence type="ECO:0000256" key="1">
    <source>
        <dbReference type="ARBA" id="ARBA00001623"/>
    </source>
</evidence>
<feature type="binding site" evidence="7">
    <location>
        <position position="68"/>
    </location>
    <ligand>
        <name>Zn(2+)</name>
        <dbReference type="ChEBI" id="CHEBI:29105"/>
        <label>2</label>
    </ligand>
</feature>
<dbReference type="EC" id="3.1.2.6" evidence="7"/>
<dbReference type="Gene3D" id="3.60.15.10">
    <property type="entry name" value="Ribonuclease Z/Hydroxyacylglutathione hydrolase-like"/>
    <property type="match status" value="1"/>
</dbReference>
<dbReference type="UniPathway" id="UPA00619">
    <property type="reaction ID" value="UER00676"/>
</dbReference>
<feature type="binding site" evidence="7">
    <location>
        <position position="177"/>
    </location>
    <ligand>
        <name>Zn(2+)</name>
        <dbReference type="ChEBI" id="CHEBI:29105"/>
        <label>2</label>
    </ligand>
</feature>
<dbReference type="PANTHER" id="PTHR43705">
    <property type="entry name" value="HYDROXYACYLGLUTATHIONE HYDROLASE"/>
    <property type="match status" value="1"/>
</dbReference>
<evidence type="ECO:0000313" key="9">
    <source>
        <dbReference type="EMBL" id="CTQ48188.1"/>
    </source>
</evidence>
<organism evidence="9 10">
    <name type="scientific">Jannaschia donghaensis</name>
    <dbReference type="NCBI Taxonomy" id="420998"/>
    <lineage>
        <taxon>Bacteria</taxon>
        <taxon>Pseudomonadati</taxon>
        <taxon>Pseudomonadota</taxon>
        <taxon>Alphaproteobacteria</taxon>
        <taxon>Rhodobacterales</taxon>
        <taxon>Roseobacteraceae</taxon>
        <taxon>Jannaschia</taxon>
    </lineage>
</organism>
<dbReference type="GO" id="GO:0004416">
    <property type="term" value="F:hydroxyacylglutathione hydrolase activity"/>
    <property type="evidence" value="ECO:0007669"/>
    <property type="project" value="UniProtKB-UniRule"/>
</dbReference>
<feature type="binding site" evidence="7">
    <location>
        <position position="64"/>
    </location>
    <ligand>
        <name>Zn(2+)</name>
        <dbReference type="ChEBI" id="CHEBI:29105"/>
        <label>1</label>
    </ligand>
</feature>
<comment type="catalytic activity">
    <reaction evidence="1 7">
        <text>an S-(2-hydroxyacyl)glutathione + H2O = a 2-hydroxy carboxylate + glutathione + H(+)</text>
        <dbReference type="Rhea" id="RHEA:21864"/>
        <dbReference type="ChEBI" id="CHEBI:15377"/>
        <dbReference type="ChEBI" id="CHEBI:15378"/>
        <dbReference type="ChEBI" id="CHEBI:57925"/>
        <dbReference type="ChEBI" id="CHEBI:58896"/>
        <dbReference type="ChEBI" id="CHEBI:71261"/>
        <dbReference type="EC" id="3.1.2.6"/>
    </reaction>
</comment>
<comment type="similarity">
    <text evidence="3 7">Belongs to the metallo-beta-lactamase superfamily. Glyoxalase II family.</text>
</comment>
<evidence type="ECO:0000256" key="7">
    <source>
        <dbReference type="HAMAP-Rule" id="MF_01374"/>
    </source>
</evidence>
<comment type="cofactor">
    <cofactor evidence="7">
        <name>Zn(2+)</name>
        <dbReference type="ChEBI" id="CHEBI:29105"/>
    </cofactor>
    <text evidence="7">Binds 2 Zn(2+) ions per subunit.</text>
</comment>
<protein>
    <recommendedName>
        <fullName evidence="7">Hydroxyacylglutathione hydrolase</fullName>
        <ecNumber evidence="7">3.1.2.6</ecNumber>
    </recommendedName>
    <alternativeName>
        <fullName evidence="7">Glyoxalase II</fullName>
        <shortName evidence="7">Glx II</shortName>
    </alternativeName>
</protein>
<evidence type="ECO:0000256" key="4">
    <source>
        <dbReference type="ARBA" id="ARBA00022723"/>
    </source>
</evidence>
<dbReference type="PANTHER" id="PTHR43705:SF1">
    <property type="entry name" value="HYDROXYACYLGLUTATHIONE HYDROLASE GLOB"/>
    <property type="match status" value="1"/>
</dbReference>
<evidence type="ECO:0000256" key="6">
    <source>
        <dbReference type="ARBA" id="ARBA00022833"/>
    </source>
</evidence>
<keyword evidence="10" id="KW-1185">Reference proteome</keyword>
<name>A0A0M6YCW4_9RHOB</name>
<comment type="subunit">
    <text evidence="7">Monomer.</text>
</comment>
<evidence type="ECO:0000313" key="10">
    <source>
        <dbReference type="Proteomes" id="UP000049222"/>
    </source>
</evidence>
<feature type="binding site" evidence="7">
    <location>
        <position position="122"/>
    </location>
    <ligand>
        <name>Zn(2+)</name>
        <dbReference type="ChEBI" id="CHEBI:29105"/>
        <label>1</label>
    </ligand>
</feature>
<dbReference type="SUPFAM" id="SSF56281">
    <property type="entry name" value="Metallo-hydrolase/oxidoreductase"/>
    <property type="match status" value="1"/>
</dbReference>
<evidence type="ECO:0000256" key="5">
    <source>
        <dbReference type="ARBA" id="ARBA00022801"/>
    </source>
</evidence>
<dbReference type="InterPro" id="IPR050110">
    <property type="entry name" value="Glyoxalase_II_hydrolase"/>
</dbReference>
<comment type="function">
    <text evidence="7">Thiolesterase that catalyzes the hydrolysis of S-D-lactoyl-glutathione to form glutathione and D-lactic acid.</text>
</comment>
<feature type="binding site" evidence="7">
    <location>
        <position position="139"/>
    </location>
    <ligand>
        <name>Zn(2+)</name>
        <dbReference type="ChEBI" id="CHEBI:29105"/>
        <label>1</label>
    </ligand>
</feature>
<keyword evidence="6 7" id="KW-0862">Zinc</keyword>
<dbReference type="GO" id="GO:0046872">
    <property type="term" value="F:metal ion binding"/>
    <property type="evidence" value="ECO:0007669"/>
    <property type="project" value="UniProtKB-KW"/>
</dbReference>
<reference evidence="9 10" key="1">
    <citation type="submission" date="2015-07" db="EMBL/GenBank/DDBJ databases">
        <authorList>
            <person name="Noorani M."/>
        </authorList>
    </citation>
    <scope>NUCLEOTIDE SEQUENCE [LARGE SCALE GENOMIC DNA]</scope>
    <source>
        <strain evidence="9 10">CECT 7802</strain>
    </source>
</reference>
<keyword evidence="4 7" id="KW-0479">Metal-binding</keyword>
<dbReference type="InterPro" id="IPR001279">
    <property type="entry name" value="Metallo-B-lactamas"/>
</dbReference>
<feature type="binding site" evidence="7">
    <location>
        <position position="66"/>
    </location>
    <ligand>
        <name>Zn(2+)</name>
        <dbReference type="ChEBI" id="CHEBI:29105"/>
        <label>1</label>
    </ligand>
</feature>
<dbReference type="CDD" id="cd07723">
    <property type="entry name" value="hydroxyacylglutathione_hydrolase_MBL-fold"/>
    <property type="match status" value="1"/>
</dbReference>
<evidence type="ECO:0000256" key="3">
    <source>
        <dbReference type="ARBA" id="ARBA00006759"/>
    </source>
</evidence>
<dbReference type="STRING" id="420998.JDO7802_00190"/>
<dbReference type="EMBL" id="CXSU01000005">
    <property type="protein sequence ID" value="CTQ48188.1"/>
    <property type="molecule type" value="Genomic_DNA"/>
</dbReference>
<dbReference type="Proteomes" id="UP000049222">
    <property type="component" value="Unassembled WGS sequence"/>
</dbReference>
<dbReference type="InterPro" id="IPR035680">
    <property type="entry name" value="Clx_II_MBL"/>
</dbReference>
<proteinExistence type="inferred from homology"/>
<dbReference type="Pfam" id="PF00753">
    <property type="entry name" value="Lactamase_B"/>
    <property type="match status" value="1"/>
</dbReference>
<feature type="binding site" evidence="7">
    <location>
        <position position="69"/>
    </location>
    <ligand>
        <name>Zn(2+)</name>
        <dbReference type="ChEBI" id="CHEBI:29105"/>
        <label>2</label>
    </ligand>
</feature>
<accession>A0A0M6YCW4</accession>
<evidence type="ECO:0000256" key="2">
    <source>
        <dbReference type="ARBA" id="ARBA00004963"/>
    </source>
</evidence>
<dbReference type="Pfam" id="PF16123">
    <property type="entry name" value="HAGH_C"/>
    <property type="match status" value="1"/>
</dbReference>
<keyword evidence="5 7" id="KW-0378">Hydrolase</keyword>
<feature type="binding site" evidence="7">
    <location>
        <position position="139"/>
    </location>
    <ligand>
        <name>Zn(2+)</name>
        <dbReference type="ChEBI" id="CHEBI:29105"/>
        <label>2</label>
    </ligand>
</feature>
<evidence type="ECO:0000259" key="8">
    <source>
        <dbReference type="SMART" id="SM00849"/>
    </source>
</evidence>
<dbReference type="InterPro" id="IPR036866">
    <property type="entry name" value="RibonucZ/Hydroxyglut_hydro"/>
</dbReference>
<dbReference type="InterPro" id="IPR032282">
    <property type="entry name" value="HAGH_C"/>
</dbReference>
<dbReference type="AlphaFoldDB" id="A0A0M6YCW4"/>
<feature type="domain" description="Metallo-beta-lactamase" evidence="8">
    <location>
        <begin position="23"/>
        <end position="177"/>
    </location>
</feature>